<reference evidence="1" key="1">
    <citation type="submission" date="2021-03" db="EMBL/GenBank/DDBJ databases">
        <authorList>
            <person name="Tagirdzhanova G."/>
        </authorList>
    </citation>
    <scope>NUCLEOTIDE SEQUENCE</scope>
</reference>
<dbReference type="Proteomes" id="UP000664169">
    <property type="component" value="Unassembled WGS sequence"/>
</dbReference>
<dbReference type="EMBL" id="CAJPDQ010000001">
    <property type="protein sequence ID" value="CAF9903921.1"/>
    <property type="molecule type" value="Genomic_DNA"/>
</dbReference>
<protein>
    <submittedName>
        <fullName evidence="1">Uncharacterized protein</fullName>
    </submittedName>
</protein>
<sequence>MHKIVRYREEAAEYLKEILKLEGIQIEIREHIFINRDCVHCTSGWFNQLKYLGLLAAPYDVTKDAIMGHDPAIQFHGTSVELAEQIVHKPRRNGMNRSICGSYRDLWEKVKKLFRSFALNRHIYL</sequence>
<organism evidence="1 2">
    <name type="scientific">Gomphillus americanus</name>
    <dbReference type="NCBI Taxonomy" id="1940652"/>
    <lineage>
        <taxon>Eukaryota</taxon>
        <taxon>Fungi</taxon>
        <taxon>Dikarya</taxon>
        <taxon>Ascomycota</taxon>
        <taxon>Pezizomycotina</taxon>
        <taxon>Lecanoromycetes</taxon>
        <taxon>OSLEUM clade</taxon>
        <taxon>Ostropomycetidae</taxon>
        <taxon>Ostropales</taxon>
        <taxon>Graphidaceae</taxon>
        <taxon>Gomphilloideae</taxon>
        <taxon>Gomphillus</taxon>
    </lineage>
</organism>
<gene>
    <name evidence="1" type="ORF">GOMPHAMPRED_000630</name>
</gene>
<proteinExistence type="predicted"/>
<dbReference type="OrthoDB" id="5382699at2759"/>
<evidence type="ECO:0000313" key="2">
    <source>
        <dbReference type="Proteomes" id="UP000664169"/>
    </source>
</evidence>
<dbReference type="AlphaFoldDB" id="A0A8H3EJ56"/>
<name>A0A8H3EJ56_9LECA</name>
<evidence type="ECO:0000313" key="1">
    <source>
        <dbReference type="EMBL" id="CAF9903921.1"/>
    </source>
</evidence>
<comment type="caution">
    <text evidence="1">The sequence shown here is derived from an EMBL/GenBank/DDBJ whole genome shotgun (WGS) entry which is preliminary data.</text>
</comment>
<keyword evidence="2" id="KW-1185">Reference proteome</keyword>
<accession>A0A8H3EJ56</accession>